<evidence type="ECO:0000313" key="10">
    <source>
        <dbReference type="Proteomes" id="UP000475862"/>
    </source>
</evidence>
<dbReference type="SUPFAM" id="SSF50985">
    <property type="entry name" value="RCC1/BLIP-II"/>
    <property type="match status" value="3"/>
</dbReference>
<evidence type="ECO:0000256" key="6">
    <source>
        <dbReference type="SAM" id="MobiDB-lite"/>
    </source>
</evidence>
<feature type="region of interest" description="Disordered" evidence="6">
    <location>
        <begin position="2424"/>
        <end position="2447"/>
    </location>
</feature>
<evidence type="ECO:0000259" key="8">
    <source>
        <dbReference type="PROSITE" id="PS50237"/>
    </source>
</evidence>
<dbReference type="InterPro" id="IPR035983">
    <property type="entry name" value="Hect_E3_ubiquitin_ligase"/>
</dbReference>
<dbReference type="InterPro" id="IPR013320">
    <property type="entry name" value="ConA-like_dom_sf"/>
</dbReference>
<feature type="repeat" description="WD" evidence="4">
    <location>
        <begin position="2841"/>
        <end position="2873"/>
    </location>
</feature>
<feature type="domain" description="B30.2/SPRY" evidence="7">
    <location>
        <begin position="1626"/>
        <end position="1828"/>
    </location>
</feature>
<feature type="repeat" description="RCC1" evidence="5">
    <location>
        <begin position="661"/>
        <end position="713"/>
    </location>
</feature>
<gene>
    <name evidence="9" type="ORF">AGLY_004704</name>
</gene>
<dbReference type="Gene3D" id="2.60.120.920">
    <property type="match status" value="1"/>
</dbReference>
<evidence type="ECO:0000256" key="3">
    <source>
        <dbReference type="PROSITE-ProRule" id="PRU00104"/>
    </source>
</evidence>
<dbReference type="InterPro" id="IPR015943">
    <property type="entry name" value="WD40/YVTN_repeat-like_dom_sf"/>
</dbReference>
<evidence type="ECO:0000259" key="7">
    <source>
        <dbReference type="PROSITE" id="PS50188"/>
    </source>
</evidence>
<dbReference type="CDD" id="cd12881">
    <property type="entry name" value="SPRY_HERC1"/>
    <property type="match status" value="1"/>
</dbReference>
<sequence>MYKTRCIMEEIDINIPKILSSFNMDTDPEIVSKLANFGCNIEEENVMETLHSINGIGYEIEENVYSLPSMSVNKLNERKKQIIISHHELARRYYDSLTFSKRLQKKIALLSTLYDILHVKYYLSKEDKSVQISMTPQNSIDETIKPVVKLTGQQVLIQLTVKTGLTMFFTLLKQSWENKDSNGINMGLEVLNTALTLMRELNPLSLGSKAELPQLGLDCLDNIMHFVKECLNADFIQNMNVKEQLAELSLLLAYQRESLIYLLEWIDMALNINDICLPFEKLYRVLEEMSSILTFAFGSEEFESYKSRNCIPLRDVALLLMKKLVSFGETSVVRTPLNQNSAELPQPLSEVFMWGSNSSNQHAEGATEVTDIPRLVRSLSDVQQVEAGQYCTFIIDTKGCVSACGKNSYGRLGLGNSSNQPVPKRININCKIKQVSSSKGCDGHSLALSDTGEVYSWGDGDYGKLGHGDVATHKEPKLIQGPFIGKVIELVSAGYRHSAAVTSDGQLYTWGEGDHGRLGHGDCNPRFIPTLVKSLSDMPVGYVACGSTHTLACSRDGNTVWSFGSGDNGKLGHGNTLRLYKPQKIEGLRHYKIKKVAAGIHFSVALTCTGEVFTWGQGSNLGCGSSEITLFSPAVVEDLMQQIIIDISVGDSHCLALTRNCAVYAWGSNGKGQCGQGHSTSPVSRPSKVINLEGKQINQISAGTSHSVAWTTLPPDRQTNVWHSPFCIDLHESTFKWLRQFIEKYCEQIESHQSTPNDINEEMLILSLNMLNNHLFFARVSGHNFSKLLGNETSQLRTLLLKLVDLQVKEVVERSLMDCLSTGASLLLPPLSGRLNILKSLLAQDTNLTRGQKLLLDVTVSSLNDNSHISSLFRVNSMNLYENRYLSIEEVMKLLLKHLTNSTVTLLESNNYTTFKKGNKLDVILTSLHKLLLSHLLAYNIKSFHFSNTCLSMNRLLVNHLEAYLMFANKIFTMAIDSYKDEHHLFYNAVLSSSIVGETMINTLNSLSLYQSEHIQPLITSLINTVQSLHTLNQKMCSNDPEKMNESIWFIELESAFCLLIGQLISYGIISSPLCPSEIHNERWLKSKLFSSGIEKLEDKNIFDDIEDRLKCIINQGFIVLEHELHFIPLPYLSLLKYILCGYEQNEDSAILAICKNFKDKYESFLKDNKYDMIARLTLPLFYITLIKIDGRPLKDLVFNKKLVSFINDMCMKMFFAIVNNNTEKSATFSESSSPNTVMDEYLCLNISSKCCFLLTAVRGMHSDPSLPNKHLLKDDLTAANKSVLESVLEFVFDCKQATNPYALIQASEIEEIRAHDRLAAFNRITKMLKIIDFVQDSSNHISLSHMCKVFQAFICGLLELYHSQFIEHHYYSAINTVPRSIKRQIQNAVLNIYKHFEIYLRMNVATSELFSIQICILSLLNMHFTSSDFEYLLSNNLPEMLVSTCKLHVPFMSTDRYSLVVVKMTSNILYILAVSGCNTNTSFESIRAVFVNVHNLLDILINSRQCSIMEQTFSETPNNMLVEGVNSPESYPVQSYICDLLSFVLQCTSFSPLCISSHQWTETLLRLAQCSSTMFLAEHFRCKLLILRLLRQILPYLKSSNTGRKKIVKTLFEQLGTNMWLIPQQVENITAYLKQEDLDKQMGNICLNDSNDSISNHNIDVGELPFSFHEEKSFNCIIENGHTVIHAHGGRAYALGSTPFESGVYQWKFFILKEHKGNEGSCIGISRYPIKDQNYRTTSDMWLYRAYNGILYHNGQLPLALKTYTQGDYITATFDTESRTLSFAKNNDYPVIAFQNIDTKTKLFPCVLCYSTAAGQKIKISDYRAERNKNAELFAGEPYLAPMFTCITENYISIIRILHNTDQWLIEVNECLLEQLSFLKGVLPEVRFKERLLEISGSIQKEPICEHIGEVDLNLLCEKVWPALAVIGGLDRGLKVDGRCFDLDQKSFGTIMGTLKKGFTTAKVMREDKNDTVSDVLFQSLLPCNNIKFNPARLEYIPALLLYSIGRLSGITNELVSPNNSQTSKMSDKFHEENAIKSLDLFSSQMVMNIMDQLSEVNTIPSSSNTKDLGVNTTTKDAYNVSLAHETKLFKLSALQTTALKSLEVFMTSSLCVDILVNPISPKSKQPTDANKNAIGDNKKKRDNLKENDTMNDILIFLFRCAFEKSLCSKYLIIETDMIESERILNILYNNYLKECAENKYKIPDLQNRLKTLISFQESTNVKRRESISGDTSRTTEDSPRRIGRSRRNMLHRSNTIYMCPTSTVNLNTPSLIPPRENREHIPSIAIPLIEMGFSARLVERAIAALGNIWETMPRNVAINSLATWMIEHPCIQETNFESSDSITETRVLSGRTTHYTIHPEHSIDDSPLDLAPRRLIARRRPTELSPDHSLFMPQNYLEPDDYMDDILNGDTDSMVTIASDVERPESPPETPPSVHSPSSETTESINPFTARIDGVLLPSINRNTMLRNFTAIRVPIEVFDSEPESSQTTGTTVDASCVNCQEKIEKLKTSDFVKPKKSLTSDFTQVSKLMDHYNYLDEPFDMNLIYEKFNSCKFNPESVEDNNMDKLGMEVVPSLTSTEGSSSKITQQLSILNLSSLSLEAALMTSAEERIKAINRVFHTMSHLASRNIIINILMSLIHWTFESDDIVVWKLDKLGFTNVPKIIQFIRLLLIMNVWTDGEYKENEILPKQLENNILGLLSNIIILLAEHYRPAYNYAISIPVQEIFMMASEGNLKMQHNLKVNKLVVNEFVKKLNIFSKHDETGALSPNENNNKPSVKMLINALSACLLSHFVNNDIKHWACKQLVNILVNKSLNRKQLVLSNESDFPGTLKRCPIVKLEGHENRINHVIWQRNVKSLASSGFDGTMRLWNNELSLETTLLFYKSTQMYGNDLNGELISKLAWSPSGLCIAASMEGTLNIYTVQRHVFQEDETCLSTYTQDAWITAIAWSGTSTKNSYDFYSQYLLIGGVDGSVNIAIVDSLNKITYEKLNEFCRLGVPVSHIAWHDNLVPFAVAFSSGAITVGKIQTRTEPEILTICQSPISTLQWSKMFDILSVSNVEDLTVRLWIKKQNSWEIFHELNHSNEPSCVVWSPVVGNKGLILCVGTTVGSINVWLIPTPFSKLKPKILYSFQGHMFNSVTSMSIHDSGLVLATGCSKGSSGVVNIWSLFDGSLLNTHTGSGGVDDLCWMEDQLGLADVTVIQFCADNLTHNRFESNARSALYRRGLNDVQYFCKFVNSLPDLLQLQMNHEKHKVLMGDRLLYSDYLKGLIGIALEIWPDQTFCIPFVPPNTSHSIEFYEEWQWLQKLITVLNTAKALLTRKNFPETFISYFSSGLNEENKDHYLWSEAISNNKWTIEADQQIIQWFNTAPHDWQPYTKCDAYLWGNGRNGQLGDTGILSVGQCINICSPIKIPNFKIAQRIVCGQNCTFVLTSQGTVLSCGEGNYGRLGHGHSDSLPNLTMISALQGFVITQLSTSIGSDGHSLALTETGEVFSWGDGDFGKLGHGNNERQRKPKLIESLYDVVVIQVACGHKHSAVLSQDGEVYVFGSAEHGKLGLGGHVNKKRPTKIVHKGFLNIKYIACGQNHTVCIGENVVWAFGEGEGGKLGVGSEKDIYVPQVSICHNFIITVIITSLTGKNIMKAYCGNGFTMFLSVDGELYSCGSVNSQDTTDVLLHPEKIFEFETQYVIDVATGPDHVLVLTGCGDVWAWGNNCEGILGFGHNLPVQKPSIIPTLSDKNIKQIATSRTHCAAWTAEPFSMGSTNISHNDLPTSIPYQYGYLQEYKIASIAARMKCLQQFSNILYTCWQMIPFNTTEFDWSNIKRWHWLADKRLKCLYTNKIIKLPLMKVISRTMNQGQNYGPQIIVKRLSSNGTSMCIFEQVAKQIVNINAELLRLPSRAWKVKLVGEGADDAGGVFDDTIAQMMEELQTQTVKLLVLTPNGRNETGYNQDRFVFNSKMNHFKQLQQFQFLGMLFGVAIRTKKPLALPLSPLIWKMIIGEPLNISDLEENDTYYAQNLTSIQNIHQTGVTEENFEDAIPFLNMTGTDWMDNTVPLIPNGHYVPVTYSNRLKFCELALKQRFHEMDEQILAVRRGLSALVPLPLLTFQTAENLERMICGLPNISIPVLKTIVRYREMDENSQVVQWLWEILNGFLDSEKVLFLRFVCGRSRLPSNLSDFSQHFQIIKVEDKKDGLPTAQTCFFQLRLTDYSSREVFEEKLKYAINNCRTIDMDNYMLFRNTDVDSDDELEMIIES</sequence>
<feature type="domain" description="HECT" evidence="8">
    <location>
        <begin position="3891"/>
        <end position="4238"/>
    </location>
</feature>
<dbReference type="InterPro" id="IPR009091">
    <property type="entry name" value="RCC1/BLIP-II"/>
</dbReference>
<dbReference type="SMART" id="SM00119">
    <property type="entry name" value="HECTc"/>
    <property type="match status" value="1"/>
</dbReference>
<comment type="caution">
    <text evidence="9">The sequence shown here is derived from an EMBL/GenBank/DDBJ whole genome shotgun (WGS) entry which is preliminary data.</text>
</comment>
<dbReference type="GO" id="GO:0009966">
    <property type="term" value="P:regulation of signal transduction"/>
    <property type="evidence" value="ECO:0007669"/>
    <property type="project" value="UniProtKB-ARBA"/>
</dbReference>
<evidence type="ECO:0000256" key="5">
    <source>
        <dbReference type="PROSITE-ProRule" id="PRU00235"/>
    </source>
</evidence>
<feature type="repeat" description="RCC1" evidence="5">
    <location>
        <begin position="3544"/>
        <end position="3595"/>
    </location>
</feature>
<dbReference type="Pfam" id="PF00632">
    <property type="entry name" value="HECT"/>
    <property type="match status" value="1"/>
</dbReference>
<dbReference type="PANTHER" id="PTHR22872">
    <property type="entry name" value="BTK-BINDING PROTEIN-RELATED"/>
    <property type="match status" value="1"/>
</dbReference>
<keyword evidence="1" id="KW-0677">Repeat</keyword>
<protein>
    <recommendedName>
        <fullName evidence="11">B30.2/SPRY domain-containing protein</fullName>
    </recommendedName>
</protein>
<dbReference type="InterPro" id="IPR000408">
    <property type="entry name" value="Reg_chr_condens"/>
</dbReference>
<keyword evidence="10" id="KW-1185">Reference proteome</keyword>
<dbReference type="Pfam" id="PF00415">
    <property type="entry name" value="RCC1"/>
    <property type="match status" value="4"/>
</dbReference>
<dbReference type="SUPFAM" id="SSF56204">
    <property type="entry name" value="Hect, E3 ligase catalytic domain"/>
    <property type="match status" value="1"/>
</dbReference>
<evidence type="ECO:0008006" key="11">
    <source>
        <dbReference type="Google" id="ProtNLM"/>
    </source>
</evidence>
<dbReference type="Gene3D" id="2.130.10.30">
    <property type="entry name" value="Regulator of chromosome condensation 1/beta-lactamase-inhibitor protein II"/>
    <property type="match status" value="3"/>
</dbReference>
<feature type="repeat" description="RCC1" evidence="5">
    <location>
        <begin position="505"/>
        <end position="556"/>
    </location>
</feature>
<feature type="repeat" description="RCC1" evidence="5">
    <location>
        <begin position="3595"/>
        <end position="3657"/>
    </location>
</feature>
<dbReference type="SMART" id="SM00320">
    <property type="entry name" value="WD40"/>
    <property type="match status" value="6"/>
</dbReference>
<proteinExistence type="predicted"/>
<evidence type="ECO:0000256" key="1">
    <source>
        <dbReference type="ARBA" id="ARBA00022737"/>
    </source>
</evidence>
<evidence type="ECO:0000256" key="4">
    <source>
        <dbReference type="PROSITE-ProRule" id="PRU00221"/>
    </source>
</evidence>
<dbReference type="PROSITE" id="PS50188">
    <property type="entry name" value="B302_SPRY"/>
    <property type="match status" value="1"/>
</dbReference>
<dbReference type="GO" id="GO:0004842">
    <property type="term" value="F:ubiquitin-protein transferase activity"/>
    <property type="evidence" value="ECO:0007669"/>
    <property type="project" value="InterPro"/>
</dbReference>
<dbReference type="InterPro" id="IPR001870">
    <property type="entry name" value="B30.2/SPRY"/>
</dbReference>
<feature type="repeat" description="RCC1" evidence="5">
    <location>
        <begin position="610"/>
        <end position="660"/>
    </location>
</feature>
<dbReference type="EMBL" id="VYZN01000014">
    <property type="protein sequence ID" value="KAE9539452.1"/>
    <property type="molecule type" value="Genomic_DNA"/>
</dbReference>
<dbReference type="FunFam" id="2.60.120.920:FF:000015">
    <property type="entry name" value="LOW QUALITY PROTEIN: probable E3 ubiquitin-protein ligase HERC1"/>
    <property type="match status" value="1"/>
</dbReference>
<dbReference type="SUPFAM" id="SSF50978">
    <property type="entry name" value="WD40 repeat-like"/>
    <property type="match status" value="1"/>
</dbReference>
<dbReference type="PANTHER" id="PTHR22872:SF6">
    <property type="entry name" value="E3 UBIQUITIN-PROTEIN LIGASE HERC1-RELATED"/>
    <property type="match status" value="1"/>
</dbReference>
<feature type="repeat" description="RCC1" evidence="5">
    <location>
        <begin position="452"/>
        <end position="504"/>
    </location>
</feature>
<feature type="compositionally biased region" description="Basic and acidic residues" evidence="6">
    <location>
        <begin position="2225"/>
        <end position="2242"/>
    </location>
</feature>
<reference evidence="9 10" key="1">
    <citation type="submission" date="2019-08" db="EMBL/GenBank/DDBJ databases">
        <title>The genome of the soybean aphid Biotype 1, its phylome, world population structure and adaptation to the North American continent.</title>
        <authorList>
            <person name="Giordano R."/>
            <person name="Donthu R.K."/>
            <person name="Hernandez A.G."/>
            <person name="Wright C.L."/>
            <person name="Zimin A.V."/>
        </authorList>
    </citation>
    <scope>NUCLEOTIDE SEQUENCE [LARGE SCALE GENOMIC DNA]</scope>
    <source>
        <tissue evidence="9">Whole aphids</tissue>
    </source>
</reference>
<dbReference type="Pfam" id="PF25390">
    <property type="entry name" value="WD40_RLD"/>
    <property type="match status" value="2"/>
</dbReference>
<accession>A0A6G0TUQ3</accession>
<dbReference type="PROSITE" id="PS50294">
    <property type="entry name" value="WD_REPEATS_REGION"/>
    <property type="match status" value="1"/>
</dbReference>
<dbReference type="InterPro" id="IPR001680">
    <property type="entry name" value="WD40_rpt"/>
</dbReference>
<dbReference type="Proteomes" id="UP000475862">
    <property type="component" value="Unassembled WGS sequence"/>
</dbReference>
<dbReference type="Gene3D" id="3.30.2410.10">
    <property type="entry name" value="Hect, E3 ligase catalytic domain"/>
    <property type="match status" value="1"/>
</dbReference>
<feature type="repeat" description="RCC1" evidence="5">
    <location>
        <begin position="3492"/>
        <end position="3543"/>
    </location>
</feature>
<feature type="repeat" description="RCC1" evidence="5">
    <location>
        <begin position="349"/>
        <end position="398"/>
    </location>
</feature>
<dbReference type="PROSITE" id="PS50082">
    <property type="entry name" value="WD_REPEATS_2"/>
    <property type="match status" value="1"/>
</dbReference>
<dbReference type="Gene3D" id="3.30.2160.10">
    <property type="entry name" value="Hect, E3 ligase catalytic domain"/>
    <property type="match status" value="1"/>
</dbReference>
<feature type="region of interest" description="Disordered" evidence="6">
    <location>
        <begin position="2125"/>
        <end position="2144"/>
    </location>
</feature>
<dbReference type="InterPro" id="IPR058923">
    <property type="entry name" value="RCC1-like_dom"/>
</dbReference>
<dbReference type="Gene3D" id="2.130.10.10">
    <property type="entry name" value="YVTN repeat-like/Quinoprotein amine dehydrogenase"/>
    <property type="match status" value="1"/>
</dbReference>
<dbReference type="InterPro" id="IPR003877">
    <property type="entry name" value="SPRY_dom"/>
</dbReference>
<dbReference type="InterPro" id="IPR051625">
    <property type="entry name" value="Signaling_Regulatory_Domain"/>
</dbReference>
<dbReference type="PRINTS" id="PR00633">
    <property type="entry name" value="RCCNDNSATION"/>
</dbReference>
<feature type="repeat" description="RCC1" evidence="5">
    <location>
        <begin position="558"/>
        <end position="609"/>
    </location>
</feature>
<feature type="region of interest" description="Disordered" evidence="6">
    <location>
        <begin position="2225"/>
        <end position="2244"/>
    </location>
</feature>
<dbReference type="PROSITE" id="PS50237">
    <property type="entry name" value="HECT"/>
    <property type="match status" value="1"/>
</dbReference>
<evidence type="ECO:0000256" key="2">
    <source>
        <dbReference type="ARBA" id="ARBA00022786"/>
    </source>
</evidence>
<dbReference type="OrthoDB" id="239701at2759"/>
<dbReference type="SMART" id="SM00449">
    <property type="entry name" value="SPRY"/>
    <property type="match status" value="1"/>
</dbReference>
<dbReference type="InterPro" id="IPR035768">
    <property type="entry name" value="SPRY_HERC1"/>
</dbReference>
<dbReference type="Pfam" id="PF00400">
    <property type="entry name" value="WD40"/>
    <property type="match status" value="2"/>
</dbReference>
<evidence type="ECO:0000313" key="9">
    <source>
        <dbReference type="EMBL" id="KAE9539452.1"/>
    </source>
</evidence>
<dbReference type="CDD" id="cd14401">
    <property type="entry name" value="UBA_HERC1"/>
    <property type="match status" value="1"/>
</dbReference>
<dbReference type="Pfam" id="PF00622">
    <property type="entry name" value="SPRY"/>
    <property type="match status" value="1"/>
</dbReference>
<keyword evidence="2 3" id="KW-0833">Ubl conjugation pathway</keyword>
<feature type="repeat" description="RCC1" evidence="5">
    <location>
        <begin position="3381"/>
        <end position="3436"/>
    </location>
</feature>
<feature type="compositionally biased region" description="Low complexity" evidence="6">
    <location>
        <begin position="2434"/>
        <end position="2446"/>
    </location>
</feature>
<dbReference type="SUPFAM" id="SSF49899">
    <property type="entry name" value="Concanavalin A-like lectins/glucanases"/>
    <property type="match status" value="1"/>
</dbReference>
<organism evidence="9 10">
    <name type="scientific">Aphis glycines</name>
    <name type="common">Soybean aphid</name>
    <dbReference type="NCBI Taxonomy" id="307491"/>
    <lineage>
        <taxon>Eukaryota</taxon>
        <taxon>Metazoa</taxon>
        <taxon>Ecdysozoa</taxon>
        <taxon>Arthropoda</taxon>
        <taxon>Hexapoda</taxon>
        <taxon>Insecta</taxon>
        <taxon>Pterygota</taxon>
        <taxon>Neoptera</taxon>
        <taxon>Paraneoptera</taxon>
        <taxon>Hemiptera</taxon>
        <taxon>Sternorrhyncha</taxon>
        <taxon>Aphidomorpha</taxon>
        <taxon>Aphidoidea</taxon>
        <taxon>Aphididae</taxon>
        <taxon>Aphidini</taxon>
        <taxon>Aphis</taxon>
        <taxon>Aphis</taxon>
    </lineage>
</organism>
<feature type="repeat" description="RCC1" evidence="5">
    <location>
        <begin position="3706"/>
        <end position="3757"/>
    </location>
</feature>
<dbReference type="PROSITE" id="PS00626">
    <property type="entry name" value="RCC1_2"/>
    <property type="match status" value="2"/>
</dbReference>
<dbReference type="InterPro" id="IPR000569">
    <property type="entry name" value="HECT_dom"/>
</dbReference>
<feature type="repeat" description="RCC1" evidence="5">
    <location>
        <begin position="399"/>
        <end position="451"/>
    </location>
</feature>
<dbReference type="InterPro" id="IPR043136">
    <property type="entry name" value="B30.2/SPRY_sf"/>
</dbReference>
<keyword evidence="4" id="KW-0853">WD repeat</keyword>
<dbReference type="Gene3D" id="3.90.1750.10">
    <property type="entry name" value="Hect, E3 ligase catalytic domains"/>
    <property type="match status" value="1"/>
</dbReference>
<dbReference type="PROSITE" id="PS50012">
    <property type="entry name" value="RCC1_3"/>
    <property type="match status" value="12"/>
</dbReference>
<dbReference type="InterPro" id="IPR036322">
    <property type="entry name" value="WD40_repeat_dom_sf"/>
</dbReference>
<feature type="active site" description="Glycyl thioester intermediate" evidence="3">
    <location>
        <position position="4201"/>
    </location>
</feature>
<name>A0A6G0TUQ3_APHGL</name>